<dbReference type="PANTHER" id="PTHR42770:SF15">
    <property type="entry name" value="GLUTAMATE_GAMMA-AMINOBUTYRATE ANTIPORTER-RELATED"/>
    <property type="match status" value="1"/>
</dbReference>
<feature type="transmembrane region" description="Helical" evidence="7">
    <location>
        <begin position="238"/>
        <end position="258"/>
    </location>
</feature>
<keyword evidence="2" id="KW-0813">Transport</keyword>
<feature type="transmembrane region" description="Helical" evidence="7">
    <location>
        <begin position="366"/>
        <end position="390"/>
    </location>
</feature>
<gene>
    <name evidence="8" type="ORF">RU96_GL002444</name>
</gene>
<reference evidence="8 9" key="1">
    <citation type="submission" date="2014-12" db="EMBL/GenBank/DDBJ databases">
        <title>Draft genome sequences of 29 type strains of Enterococci.</title>
        <authorList>
            <person name="Zhong Z."/>
            <person name="Sun Z."/>
            <person name="Liu W."/>
            <person name="Zhang W."/>
            <person name="Zhang H."/>
        </authorList>
    </citation>
    <scope>NUCLEOTIDE SEQUENCE [LARGE SCALE GENOMIC DNA]</scope>
    <source>
        <strain evidence="8 9">DSM 21207</strain>
    </source>
</reference>
<keyword evidence="5 7" id="KW-1133">Transmembrane helix</keyword>
<keyword evidence="3" id="KW-1003">Cell membrane</keyword>
<dbReference type="EMBL" id="JXKG01000009">
    <property type="protein sequence ID" value="OJG15185.1"/>
    <property type="molecule type" value="Genomic_DNA"/>
</dbReference>
<feature type="transmembrane region" description="Helical" evidence="7">
    <location>
        <begin position="411"/>
        <end position="431"/>
    </location>
</feature>
<evidence type="ECO:0000256" key="1">
    <source>
        <dbReference type="ARBA" id="ARBA00004651"/>
    </source>
</evidence>
<feature type="transmembrane region" description="Helical" evidence="7">
    <location>
        <begin position="12"/>
        <end position="31"/>
    </location>
</feature>
<protein>
    <submittedName>
        <fullName evidence="8">Amino acid permease</fullName>
    </submittedName>
</protein>
<feature type="transmembrane region" description="Helical" evidence="7">
    <location>
        <begin position="156"/>
        <end position="177"/>
    </location>
</feature>
<organism evidence="8 9">
    <name type="scientific">Enterococcus canintestini</name>
    <dbReference type="NCBI Taxonomy" id="317010"/>
    <lineage>
        <taxon>Bacteria</taxon>
        <taxon>Bacillati</taxon>
        <taxon>Bacillota</taxon>
        <taxon>Bacilli</taxon>
        <taxon>Lactobacillales</taxon>
        <taxon>Enterococcaceae</taxon>
        <taxon>Enterococcus</taxon>
    </lineage>
</organism>
<proteinExistence type="predicted"/>
<evidence type="ECO:0000256" key="6">
    <source>
        <dbReference type="ARBA" id="ARBA00023136"/>
    </source>
</evidence>
<feature type="transmembrane region" description="Helical" evidence="7">
    <location>
        <begin position="342"/>
        <end position="360"/>
    </location>
</feature>
<dbReference type="GO" id="GO:0005886">
    <property type="term" value="C:plasma membrane"/>
    <property type="evidence" value="ECO:0007669"/>
    <property type="project" value="UniProtKB-SubCell"/>
</dbReference>
<evidence type="ECO:0000256" key="5">
    <source>
        <dbReference type="ARBA" id="ARBA00022989"/>
    </source>
</evidence>
<dbReference type="Pfam" id="PF13520">
    <property type="entry name" value="AA_permease_2"/>
    <property type="match status" value="1"/>
</dbReference>
<dbReference type="NCBIfam" id="NF040513">
    <property type="entry name" value="antiport_TyrP"/>
    <property type="match status" value="1"/>
</dbReference>
<dbReference type="PIRSF" id="PIRSF006060">
    <property type="entry name" value="AA_transporter"/>
    <property type="match status" value="1"/>
</dbReference>
<dbReference type="Proteomes" id="UP000182835">
    <property type="component" value="Unassembled WGS sequence"/>
</dbReference>
<evidence type="ECO:0000313" key="8">
    <source>
        <dbReference type="EMBL" id="OJG15185.1"/>
    </source>
</evidence>
<evidence type="ECO:0000256" key="4">
    <source>
        <dbReference type="ARBA" id="ARBA00022692"/>
    </source>
</evidence>
<feature type="transmembrane region" description="Helical" evidence="7">
    <location>
        <begin position="85"/>
        <end position="105"/>
    </location>
</feature>
<dbReference type="InterPro" id="IPR002293">
    <property type="entry name" value="AA/rel_permease1"/>
</dbReference>
<feature type="transmembrane region" description="Helical" evidence="7">
    <location>
        <begin position="291"/>
        <end position="310"/>
    </location>
</feature>
<keyword evidence="6 7" id="KW-0472">Membrane</keyword>
<evidence type="ECO:0000256" key="7">
    <source>
        <dbReference type="SAM" id="Phobius"/>
    </source>
</evidence>
<comment type="subcellular location">
    <subcellularLocation>
        <location evidence="1">Cell membrane</location>
        <topology evidence="1">Multi-pass membrane protein</topology>
    </subcellularLocation>
</comment>
<dbReference type="STRING" id="317010.RU96_GL002444"/>
<name>A0A1L8R648_9ENTE</name>
<feature type="transmembrane region" description="Helical" evidence="7">
    <location>
        <begin position="125"/>
        <end position="144"/>
    </location>
</feature>
<dbReference type="AlphaFoldDB" id="A0A1L8R648"/>
<keyword evidence="4 7" id="KW-0812">Transmembrane</keyword>
<dbReference type="GO" id="GO:0022857">
    <property type="term" value="F:transmembrane transporter activity"/>
    <property type="evidence" value="ECO:0007669"/>
    <property type="project" value="InterPro"/>
</dbReference>
<feature type="transmembrane region" description="Helical" evidence="7">
    <location>
        <begin position="437"/>
        <end position="457"/>
    </location>
</feature>
<dbReference type="InterPro" id="IPR050367">
    <property type="entry name" value="APC_superfamily"/>
</dbReference>
<sequence length="481" mass="52792">MSKVSKSDINKISLGTFIGLTMALCATVRSIPTLAAVGWTLIFYSIFAVVFFAGPISMISGELSTMLPEEGGPQLWVKTALGSKWGFVVAWLLWVQMFPGMVMVASTLGPLLGNTFGNVALGNNHWFVLACILIIYWIITILNLKFDMAKVGGNIGVWLGVYIPVVVMFVLGLFAFFKVGLVSNGYLGAFSWSKMLPDLQHIETLKYLAGISFIFVGIEMSSVYMPRLKDSTKNYTKGVFIALIGLVLLNVINAMLVANVVPAGKMELANITQPIIIYCEILGLPKIIGNIFSFMVFIGVLLQLSAWVTGPSKTIIQVAREGFLPPKFGFQKENKYGVSKNVVLTQSIVISLFALLYGVMDDVSAVFLTLTNATTIVYCIVYVLIAISVLELRKHRPEMARPYRIGKKGNAFVWVVSLMLLFSIVVVTYATLRTSTLANALLVAAIAIVMFVIPLVINHFKKNDWKVAVSDNSADHLHHSH</sequence>
<evidence type="ECO:0000313" key="9">
    <source>
        <dbReference type="Proteomes" id="UP000182835"/>
    </source>
</evidence>
<dbReference type="Gene3D" id="1.20.1740.10">
    <property type="entry name" value="Amino acid/polyamine transporter I"/>
    <property type="match status" value="1"/>
</dbReference>
<feature type="transmembrane region" description="Helical" evidence="7">
    <location>
        <begin position="37"/>
        <end position="56"/>
    </location>
</feature>
<evidence type="ECO:0000256" key="3">
    <source>
        <dbReference type="ARBA" id="ARBA00022475"/>
    </source>
</evidence>
<dbReference type="PANTHER" id="PTHR42770">
    <property type="entry name" value="AMINO ACID TRANSPORTER-RELATED"/>
    <property type="match status" value="1"/>
</dbReference>
<accession>A0A1L8R648</accession>
<comment type="caution">
    <text evidence="8">The sequence shown here is derived from an EMBL/GenBank/DDBJ whole genome shotgun (WGS) entry which is preliminary data.</text>
</comment>
<feature type="transmembrane region" description="Helical" evidence="7">
    <location>
        <begin position="207"/>
        <end position="226"/>
    </location>
</feature>
<evidence type="ECO:0000256" key="2">
    <source>
        <dbReference type="ARBA" id="ARBA00022448"/>
    </source>
</evidence>